<name>A0ABD2J1Q4_9BILA</name>
<sequence length="802" mass="91752">MADLDEVSLGDEDTSCEEEAQKRTEVRAPMLLLGSDSKLVEQLAKQFEENEVRHQVYIPNVWDGRLFEEEIEIQSTVKAVIVWSKGKKMGLMEVLATAQRSFSERQLFWIVETGEEQKWRSLDKWIRVTEQPAEDLVLELVMNGLEVMDRGESGPRKKKSQAARRREKKRRREDEDGNSDKSTCTSSTAVTIKKVVDEQSVVTGLTTEAVETERSVVTGPPTAMKITVEQVSSKRPINVEEGHSGWFIRAPLAVPERKSPPWPAKIEFANRRAFAYFRAVYAFSNFHVADFTTIEDGVTYKWWCSEQYYCFFKARMFHMFELARKIREDPTMKQADMKRACEKDIHQWARAERNPMPFSQEFWNTIREKIMLKALTAKFSQNQELREMLLATENYPILEACGNTSWGIGLEMTDEERIKEGLVKGFRGRNLGGQLLMEVRQNIRGKKENEGELSQSVCRGRVEPIRERKLIIFYLQVGVGEKPILPALKKLKDMKDSNWSTENKMELIQVMTGMFKFYAEFQFEEVVVSTFEGRIKSKESLSEMNRNALMYIEDPVTKKNVARNANSDGLKRLRETFWTMTQDFQGRTKAINVLEALGIELQERWCKANDELASMAIEEGEETHELPITVYMEKKSMKKKKPVLNFSFPEQTTSVCPGVSEVINSECKKSGGKADRERTTNSGHQRASGRDSGRQQAIGREKTEEANSGTKADSGRQRAIGTGDAAAGGQEMEEDTKRNDERKEDEENAEESAALEQSSAICCGDRTAHFVRNRRAHHRTDLSCVANQQQEGIDTRTRERGQ</sequence>
<dbReference type="GO" id="GO:0046872">
    <property type="term" value="F:metal ion binding"/>
    <property type="evidence" value="ECO:0007669"/>
    <property type="project" value="UniProtKB-KW"/>
</dbReference>
<evidence type="ECO:0000256" key="2">
    <source>
        <dbReference type="ARBA" id="ARBA00022723"/>
    </source>
</evidence>
<dbReference type="NCBIfam" id="TIGR02464">
    <property type="entry name" value="ribofla_fusion"/>
    <property type="match status" value="1"/>
</dbReference>
<dbReference type="SUPFAM" id="SSF143990">
    <property type="entry name" value="YbiA-like"/>
    <property type="match status" value="1"/>
</dbReference>
<keyword evidence="9" id="KW-1185">Reference proteome</keyword>
<organism evidence="8 9">
    <name type="scientific">Heterodera trifolii</name>
    <dbReference type="NCBI Taxonomy" id="157864"/>
    <lineage>
        <taxon>Eukaryota</taxon>
        <taxon>Metazoa</taxon>
        <taxon>Ecdysozoa</taxon>
        <taxon>Nematoda</taxon>
        <taxon>Chromadorea</taxon>
        <taxon>Rhabditida</taxon>
        <taxon>Tylenchina</taxon>
        <taxon>Tylenchomorpha</taxon>
        <taxon>Tylenchoidea</taxon>
        <taxon>Heteroderidae</taxon>
        <taxon>Heteroderinae</taxon>
        <taxon>Heterodera</taxon>
    </lineage>
</organism>
<dbReference type="CDD" id="cd15457">
    <property type="entry name" value="NADAR"/>
    <property type="match status" value="1"/>
</dbReference>
<dbReference type="Proteomes" id="UP001620626">
    <property type="component" value="Unassembled WGS sequence"/>
</dbReference>
<comment type="caution">
    <text evidence="8">The sequence shown here is derived from an EMBL/GenBank/DDBJ whole genome shotgun (WGS) entry which is preliminary data.</text>
</comment>
<feature type="region of interest" description="Disordered" evidence="5">
    <location>
        <begin position="149"/>
        <end position="186"/>
    </location>
</feature>
<dbReference type="EMBL" id="JBICBT010001182">
    <property type="protein sequence ID" value="KAL3079518.1"/>
    <property type="molecule type" value="Genomic_DNA"/>
</dbReference>
<dbReference type="InterPro" id="IPR002058">
    <property type="entry name" value="PAP_assoc"/>
</dbReference>
<feature type="compositionally biased region" description="Basic residues" evidence="5">
    <location>
        <begin position="156"/>
        <end position="171"/>
    </location>
</feature>
<dbReference type="Pfam" id="PF03828">
    <property type="entry name" value="PAP_assoc"/>
    <property type="match status" value="1"/>
</dbReference>
<keyword evidence="3" id="KW-0460">Magnesium</keyword>
<accession>A0ABD2J1Q4</accession>
<feature type="domain" description="PAP-associated" evidence="6">
    <location>
        <begin position="509"/>
        <end position="560"/>
    </location>
</feature>
<keyword evidence="1" id="KW-0808">Transferase</keyword>
<feature type="region of interest" description="Disordered" evidence="5">
    <location>
        <begin position="667"/>
        <end position="763"/>
    </location>
</feature>
<evidence type="ECO:0008006" key="10">
    <source>
        <dbReference type="Google" id="ProtNLM"/>
    </source>
</evidence>
<dbReference type="PANTHER" id="PTHR12271:SF40">
    <property type="entry name" value="POLY(A) RNA POLYMERASE GLD2"/>
    <property type="match status" value="1"/>
</dbReference>
<evidence type="ECO:0000259" key="7">
    <source>
        <dbReference type="Pfam" id="PF08719"/>
    </source>
</evidence>
<protein>
    <recommendedName>
        <fullName evidence="10">NADAR domain-containing protein</fullName>
    </recommendedName>
</protein>
<dbReference type="InterPro" id="IPR037238">
    <property type="entry name" value="YbiA-like_sf"/>
</dbReference>
<proteinExistence type="inferred from homology"/>
<dbReference type="InterPro" id="IPR012816">
    <property type="entry name" value="NADAR"/>
</dbReference>
<evidence type="ECO:0000256" key="3">
    <source>
        <dbReference type="ARBA" id="ARBA00022842"/>
    </source>
</evidence>
<feature type="region of interest" description="Disordered" evidence="5">
    <location>
        <begin position="778"/>
        <end position="802"/>
    </location>
</feature>
<evidence type="ECO:0000256" key="1">
    <source>
        <dbReference type="ARBA" id="ARBA00022679"/>
    </source>
</evidence>
<reference evidence="8 9" key="1">
    <citation type="submission" date="2024-10" db="EMBL/GenBank/DDBJ databases">
        <authorList>
            <person name="Kim D."/>
        </authorList>
    </citation>
    <scope>NUCLEOTIDE SEQUENCE [LARGE SCALE GENOMIC DNA]</scope>
    <source>
        <strain evidence="8">BH-2024</strain>
    </source>
</reference>
<keyword evidence="2" id="KW-0479">Metal-binding</keyword>
<dbReference type="Gene3D" id="1.10.357.40">
    <property type="entry name" value="YbiA-like"/>
    <property type="match status" value="1"/>
</dbReference>
<dbReference type="GO" id="GO:0016740">
    <property type="term" value="F:transferase activity"/>
    <property type="evidence" value="ECO:0007669"/>
    <property type="project" value="UniProtKB-KW"/>
</dbReference>
<comment type="similarity">
    <text evidence="4">Belongs to the DNA polymerase type-B-like family. GLD2 subfamily.</text>
</comment>
<feature type="compositionally biased region" description="Basic and acidic residues" evidence="5">
    <location>
        <begin position="688"/>
        <end position="705"/>
    </location>
</feature>
<feature type="domain" description="NADAR" evidence="7">
    <location>
        <begin position="280"/>
        <end position="444"/>
    </location>
</feature>
<feature type="region of interest" description="Disordered" evidence="5">
    <location>
        <begin position="1"/>
        <end position="21"/>
    </location>
</feature>
<gene>
    <name evidence="8" type="ORF">niasHT_037888</name>
</gene>
<feature type="compositionally biased region" description="Acidic residues" evidence="5">
    <location>
        <begin position="1"/>
        <end position="18"/>
    </location>
</feature>
<evidence type="ECO:0000256" key="5">
    <source>
        <dbReference type="SAM" id="MobiDB-lite"/>
    </source>
</evidence>
<evidence type="ECO:0000256" key="4">
    <source>
        <dbReference type="ARBA" id="ARBA00038491"/>
    </source>
</evidence>
<dbReference type="AlphaFoldDB" id="A0ABD2J1Q4"/>
<dbReference type="Pfam" id="PF08719">
    <property type="entry name" value="NADAR"/>
    <property type="match status" value="1"/>
</dbReference>
<feature type="compositionally biased region" description="Basic and acidic residues" evidence="5">
    <location>
        <begin position="667"/>
        <end position="679"/>
    </location>
</feature>
<evidence type="ECO:0000313" key="9">
    <source>
        <dbReference type="Proteomes" id="UP001620626"/>
    </source>
</evidence>
<feature type="compositionally biased region" description="Basic and acidic residues" evidence="5">
    <location>
        <begin position="793"/>
        <end position="802"/>
    </location>
</feature>
<dbReference type="SUPFAM" id="SSF81631">
    <property type="entry name" value="PAP/OAS1 substrate-binding domain"/>
    <property type="match status" value="1"/>
</dbReference>
<dbReference type="Gene3D" id="1.10.1410.10">
    <property type="match status" value="1"/>
</dbReference>
<evidence type="ECO:0000313" key="8">
    <source>
        <dbReference type="EMBL" id="KAL3079518.1"/>
    </source>
</evidence>
<evidence type="ECO:0000259" key="6">
    <source>
        <dbReference type="Pfam" id="PF03828"/>
    </source>
</evidence>
<dbReference type="PANTHER" id="PTHR12271">
    <property type="entry name" value="POLY A POLYMERASE CID PAP -RELATED"/>
    <property type="match status" value="1"/>
</dbReference>